<dbReference type="Proteomes" id="UP000032101">
    <property type="component" value="Unassembled WGS sequence"/>
</dbReference>
<comment type="caution">
    <text evidence="11">The sequence shown here is derived from an EMBL/GenBank/DDBJ whole genome shotgun (WGS) entry which is preliminary data.</text>
</comment>
<keyword evidence="8 9" id="KW-0472">Membrane</keyword>
<dbReference type="PANTHER" id="PTHR43528">
    <property type="entry name" value="ALPHA-KETOGLUTARATE PERMEASE"/>
    <property type="match status" value="1"/>
</dbReference>
<dbReference type="InterPro" id="IPR051084">
    <property type="entry name" value="H+-coupled_symporters"/>
</dbReference>
<evidence type="ECO:0000256" key="7">
    <source>
        <dbReference type="ARBA" id="ARBA00022989"/>
    </source>
</evidence>
<keyword evidence="7 9" id="KW-1133">Transmembrane helix</keyword>
<feature type="transmembrane region" description="Helical" evidence="9">
    <location>
        <begin position="95"/>
        <end position="116"/>
    </location>
</feature>
<dbReference type="InterPro" id="IPR036259">
    <property type="entry name" value="MFS_trans_sf"/>
</dbReference>
<dbReference type="PATRIC" id="fig|294.124.peg.1306"/>
<evidence type="ECO:0000256" key="9">
    <source>
        <dbReference type="SAM" id="Phobius"/>
    </source>
</evidence>
<dbReference type="AlphaFoldDB" id="A0A0D0NMD9"/>
<protein>
    <submittedName>
        <fullName evidence="11">MFS transporter</fullName>
    </submittedName>
</protein>
<evidence type="ECO:0000256" key="4">
    <source>
        <dbReference type="ARBA" id="ARBA00022475"/>
    </source>
</evidence>
<feature type="transmembrane region" description="Helical" evidence="9">
    <location>
        <begin position="338"/>
        <end position="363"/>
    </location>
</feature>
<keyword evidence="4" id="KW-1003">Cell membrane</keyword>
<evidence type="ECO:0000256" key="2">
    <source>
        <dbReference type="ARBA" id="ARBA00008240"/>
    </source>
</evidence>
<feature type="transmembrane region" description="Helical" evidence="9">
    <location>
        <begin position="158"/>
        <end position="180"/>
    </location>
</feature>
<feature type="transmembrane region" description="Helical" evidence="9">
    <location>
        <begin position="62"/>
        <end position="83"/>
    </location>
</feature>
<feature type="transmembrane region" description="Helical" evidence="9">
    <location>
        <begin position="375"/>
        <end position="398"/>
    </location>
</feature>
<evidence type="ECO:0000313" key="12">
    <source>
        <dbReference type="Proteomes" id="UP000032101"/>
    </source>
</evidence>
<dbReference type="RefSeq" id="WP_042728969.1">
    <property type="nucleotide sequence ID" value="NZ_JXNZ01000039.1"/>
</dbReference>
<feature type="transmembrane region" description="Helical" evidence="9">
    <location>
        <begin position="122"/>
        <end position="146"/>
    </location>
</feature>
<keyword evidence="3" id="KW-0813">Transport</keyword>
<feature type="domain" description="Major facilitator superfamily (MFS) profile" evidence="10">
    <location>
        <begin position="19"/>
        <end position="426"/>
    </location>
</feature>
<dbReference type="InterPro" id="IPR011701">
    <property type="entry name" value="MFS"/>
</dbReference>
<dbReference type="GO" id="GO:0015293">
    <property type="term" value="F:symporter activity"/>
    <property type="evidence" value="ECO:0007669"/>
    <property type="project" value="UniProtKB-KW"/>
</dbReference>
<feature type="transmembrane region" description="Helical" evidence="9">
    <location>
        <begin position="314"/>
        <end position="332"/>
    </location>
</feature>
<evidence type="ECO:0000256" key="6">
    <source>
        <dbReference type="ARBA" id="ARBA00022847"/>
    </source>
</evidence>
<keyword evidence="5 9" id="KW-0812">Transmembrane</keyword>
<evidence type="ECO:0000256" key="8">
    <source>
        <dbReference type="ARBA" id="ARBA00023136"/>
    </source>
</evidence>
<feature type="transmembrane region" description="Helical" evidence="9">
    <location>
        <begin position="20"/>
        <end position="42"/>
    </location>
</feature>
<gene>
    <name evidence="11" type="ORF">RL74_06375</name>
</gene>
<comment type="subcellular location">
    <subcellularLocation>
        <location evidence="1">Cell membrane</location>
        <topology evidence="1">Multi-pass membrane protein</topology>
    </subcellularLocation>
</comment>
<sequence length="437" mass="47123">MTANTHLPGERFSRSDYKTLGLAALGGALEIYDFIIFVFFALTLSQLFFPPEMPDWLRLLQSFGIFATGYLARPLGGILMAHFADRLGRKRVFSLSILMMALPCLLIGVMPTYAQIGYFAPLLLLALRILQGAAVGGEVPSAWVFVAEHAPLHHRGYALGFLQAGLTFGYLLGALTATALARIYTPQEILDYAWRLPFLLGGLFGVIGVWLRRWLSETPIFMALQANREGSAELPLRTVLREHRQALLPAVILTCVLTSAVVVFVVITPTVMQKSFGLTPGHTFALSSLGIVFLNIGCVLAGLIVDRIGAWRTVMLYSLLLPLGIAVLYASLISGSAWLGLAYAIAGLGCGVVGAVPSVMVSLFPANIRVSGISFTYNIAYALWASMTPLLLIALVPWSPWVCVGYSVVMGAVGVAAAMYFSRRPMTSAQPSLACDA</sequence>
<proteinExistence type="inferred from homology"/>
<dbReference type="EMBL" id="JXNZ01000039">
    <property type="protein sequence ID" value="KIQ60261.1"/>
    <property type="molecule type" value="Genomic_DNA"/>
</dbReference>
<dbReference type="GO" id="GO:0005886">
    <property type="term" value="C:plasma membrane"/>
    <property type="evidence" value="ECO:0007669"/>
    <property type="project" value="UniProtKB-SubCell"/>
</dbReference>
<feature type="transmembrane region" description="Helical" evidence="9">
    <location>
        <begin position="192"/>
        <end position="211"/>
    </location>
</feature>
<evidence type="ECO:0000259" key="10">
    <source>
        <dbReference type="PROSITE" id="PS50850"/>
    </source>
</evidence>
<organism evidence="11 12">
    <name type="scientific">Pseudomonas fluorescens</name>
    <dbReference type="NCBI Taxonomy" id="294"/>
    <lineage>
        <taxon>Bacteria</taxon>
        <taxon>Pseudomonadati</taxon>
        <taxon>Pseudomonadota</taxon>
        <taxon>Gammaproteobacteria</taxon>
        <taxon>Pseudomonadales</taxon>
        <taxon>Pseudomonadaceae</taxon>
        <taxon>Pseudomonas</taxon>
    </lineage>
</organism>
<reference evidence="11 12" key="1">
    <citation type="submission" date="2015-01" db="EMBL/GenBank/DDBJ databases">
        <title>Draft Genome Sequence of the Biocontrol and Plant Growth-Promoting Rhizobacteria (PGPR) Pseudomonas fluorescens UM270.</title>
        <authorList>
            <person name="Hernandez-Salmeron J.E."/>
            <person name="Santoyo G."/>
            <person name="Moreno-Hagelsieb G."/>
            <person name="Hernandez-Leon R."/>
        </authorList>
    </citation>
    <scope>NUCLEOTIDE SEQUENCE [LARGE SCALE GENOMIC DNA]</scope>
    <source>
        <strain evidence="11 12">UM270</strain>
    </source>
</reference>
<accession>A0A0D0NMD9</accession>
<feature type="transmembrane region" description="Helical" evidence="9">
    <location>
        <begin position="246"/>
        <end position="272"/>
    </location>
</feature>
<dbReference type="PROSITE" id="PS00217">
    <property type="entry name" value="SUGAR_TRANSPORT_2"/>
    <property type="match status" value="1"/>
</dbReference>
<evidence type="ECO:0000256" key="3">
    <source>
        <dbReference type="ARBA" id="ARBA00022448"/>
    </source>
</evidence>
<dbReference type="FunFam" id="1.20.1250.20:FF:000001">
    <property type="entry name" value="Dicarboxylate MFS transporter"/>
    <property type="match status" value="1"/>
</dbReference>
<name>A0A0D0NMD9_PSEFL</name>
<feature type="transmembrane region" description="Helical" evidence="9">
    <location>
        <begin position="284"/>
        <end position="305"/>
    </location>
</feature>
<keyword evidence="6" id="KW-0769">Symport</keyword>
<evidence type="ECO:0000256" key="5">
    <source>
        <dbReference type="ARBA" id="ARBA00022692"/>
    </source>
</evidence>
<evidence type="ECO:0000256" key="1">
    <source>
        <dbReference type="ARBA" id="ARBA00004651"/>
    </source>
</evidence>
<dbReference type="Pfam" id="PF07690">
    <property type="entry name" value="MFS_1"/>
    <property type="match status" value="1"/>
</dbReference>
<dbReference type="OrthoDB" id="3690818at2"/>
<evidence type="ECO:0000313" key="11">
    <source>
        <dbReference type="EMBL" id="KIQ60261.1"/>
    </source>
</evidence>
<dbReference type="InterPro" id="IPR005829">
    <property type="entry name" value="Sugar_transporter_CS"/>
</dbReference>
<dbReference type="PANTHER" id="PTHR43528:SF7">
    <property type="entry name" value="MFS TRANSPORTER"/>
    <property type="match status" value="1"/>
</dbReference>
<comment type="similarity">
    <text evidence="2">Belongs to the major facilitator superfamily. Metabolite:H+ Symporter (MHS) family (TC 2.A.1.6) family.</text>
</comment>
<dbReference type="SUPFAM" id="SSF103473">
    <property type="entry name" value="MFS general substrate transporter"/>
    <property type="match status" value="1"/>
</dbReference>
<dbReference type="PROSITE" id="PS50850">
    <property type="entry name" value="MFS"/>
    <property type="match status" value="1"/>
</dbReference>
<feature type="transmembrane region" description="Helical" evidence="9">
    <location>
        <begin position="404"/>
        <end position="422"/>
    </location>
</feature>
<dbReference type="Gene3D" id="1.20.1250.20">
    <property type="entry name" value="MFS general substrate transporter like domains"/>
    <property type="match status" value="2"/>
</dbReference>
<dbReference type="InterPro" id="IPR020846">
    <property type="entry name" value="MFS_dom"/>
</dbReference>